<evidence type="ECO:0000256" key="2">
    <source>
        <dbReference type="SAM" id="MobiDB-lite"/>
    </source>
</evidence>
<name>A0AAD5MKZ2_PARTN</name>
<evidence type="ECO:0000313" key="4">
    <source>
        <dbReference type="EMBL" id="KAJ1357963.1"/>
    </source>
</evidence>
<dbReference type="Gene3D" id="1.20.58.2220">
    <property type="entry name" value="Formin, FH2 domain"/>
    <property type="match status" value="1"/>
</dbReference>
<evidence type="ECO:0000259" key="3">
    <source>
        <dbReference type="PROSITE" id="PS51444"/>
    </source>
</evidence>
<keyword evidence="1" id="KW-0175">Coiled coil</keyword>
<evidence type="ECO:0000313" key="5">
    <source>
        <dbReference type="Proteomes" id="UP001196413"/>
    </source>
</evidence>
<dbReference type="Pfam" id="PF02181">
    <property type="entry name" value="FH2"/>
    <property type="match status" value="1"/>
</dbReference>
<dbReference type="PANTHER" id="PTHR45725">
    <property type="entry name" value="FORMIN HOMOLOGY 2 FAMILY MEMBER"/>
    <property type="match status" value="1"/>
</dbReference>
<feature type="coiled-coil region" evidence="1">
    <location>
        <begin position="34"/>
        <end position="68"/>
    </location>
</feature>
<comment type="caution">
    <text evidence="4">The sequence shown here is derived from an EMBL/GenBank/DDBJ whole genome shotgun (WGS) entry which is preliminary data.</text>
</comment>
<dbReference type="InterPro" id="IPR051425">
    <property type="entry name" value="Formin_Homology"/>
</dbReference>
<dbReference type="PROSITE" id="PS51444">
    <property type="entry name" value="FH2"/>
    <property type="match status" value="1"/>
</dbReference>
<dbReference type="AlphaFoldDB" id="A0AAD5MKZ2"/>
<dbReference type="Proteomes" id="UP001196413">
    <property type="component" value="Unassembled WGS sequence"/>
</dbReference>
<dbReference type="InterPro" id="IPR042201">
    <property type="entry name" value="FH2_Formin_sf"/>
</dbReference>
<sequence>MILQHLTLKATVQGMADVENVFTTTIDINEILARLHTQCDYERLQSEMERLKEELDLERMRVVELDNRIADIHDGRASISSRISTSSSSPTDPCPSLSPLPPVCPPAAAPPPPPPPPCGLGVTTHGETQKRVPKPSGPLKSFNWVKFSETKVKGTAWEFIEDEKMYKQLDLENVATTFASCSQKDEDNDIYSTMSRRHYDTQISVIDPRRYQNCTIMLSRLKLSHREIRAALIAMDDKGKLPKDMLEQDEYGCFITLSTFAKRFPKKECCKDLKDSYCLEQHLGYMMDELDVLTIILQSFTILGAHYVDGRCFDSVSIKLSQPI</sequence>
<organism evidence="4 5">
    <name type="scientific">Parelaphostrongylus tenuis</name>
    <name type="common">Meningeal worm</name>
    <dbReference type="NCBI Taxonomy" id="148309"/>
    <lineage>
        <taxon>Eukaryota</taxon>
        <taxon>Metazoa</taxon>
        <taxon>Ecdysozoa</taxon>
        <taxon>Nematoda</taxon>
        <taxon>Chromadorea</taxon>
        <taxon>Rhabditida</taxon>
        <taxon>Rhabditina</taxon>
        <taxon>Rhabditomorpha</taxon>
        <taxon>Strongyloidea</taxon>
        <taxon>Metastrongylidae</taxon>
        <taxon>Parelaphostrongylus</taxon>
    </lineage>
</organism>
<dbReference type="SUPFAM" id="SSF101447">
    <property type="entry name" value="Formin homology 2 domain (FH2 domain)"/>
    <property type="match status" value="1"/>
</dbReference>
<dbReference type="InterPro" id="IPR015425">
    <property type="entry name" value="FH2_Formin"/>
</dbReference>
<feature type="region of interest" description="Disordered" evidence="2">
    <location>
        <begin position="115"/>
        <end position="137"/>
    </location>
</feature>
<protein>
    <recommendedName>
        <fullName evidence="3">FH2 domain-containing protein</fullName>
    </recommendedName>
</protein>
<dbReference type="PANTHER" id="PTHR45725:SF1">
    <property type="entry name" value="DISHEVELLED ASSOCIATED ACTIVATOR OF MORPHOGENESIS, ISOFORM D"/>
    <property type="match status" value="1"/>
</dbReference>
<feature type="domain" description="FH2" evidence="3">
    <location>
        <begin position="129"/>
        <end position="324"/>
    </location>
</feature>
<dbReference type="GO" id="GO:0030838">
    <property type="term" value="P:positive regulation of actin filament polymerization"/>
    <property type="evidence" value="ECO:0007669"/>
    <property type="project" value="TreeGrafter"/>
</dbReference>
<proteinExistence type="predicted"/>
<reference evidence="4" key="1">
    <citation type="submission" date="2021-06" db="EMBL/GenBank/DDBJ databases">
        <title>Parelaphostrongylus tenuis whole genome reference sequence.</title>
        <authorList>
            <person name="Garwood T.J."/>
            <person name="Larsen P.A."/>
            <person name="Fountain-Jones N.M."/>
            <person name="Garbe J.R."/>
            <person name="Macchietto M.G."/>
            <person name="Kania S.A."/>
            <person name="Gerhold R.W."/>
            <person name="Richards J.E."/>
            <person name="Wolf T.M."/>
        </authorList>
    </citation>
    <scope>NUCLEOTIDE SEQUENCE</scope>
    <source>
        <strain evidence="4">MNPRO001-30</strain>
        <tissue evidence="4">Meninges</tissue>
    </source>
</reference>
<gene>
    <name evidence="4" type="ORF">KIN20_016243</name>
</gene>
<keyword evidence="5" id="KW-1185">Reference proteome</keyword>
<feature type="compositionally biased region" description="Low complexity" evidence="2">
    <location>
        <begin position="79"/>
        <end position="91"/>
    </location>
</feature>
<accession>A0AAD5MKZ2</accession>
<evidence type="ECO:0000256" key="1">
    <source>
        <dbReference type="SAM" id="Coils"/>
    </source>
</evidence>
<feature type="region of interest" description="Disordered" evidence="2">
    <location>
        <begin position="79"/>
        <end position="100"/>
    </location>
</feature>
<dbReference type="EMBL" id="JAHQIW010003268">
    <property type="protein sequence ID" value="KAJ1357963.1"/>
    <property type="molecule type" value="Genomic_DNA"/>
</dbReference>